<dbReference type="Gene3D" id="1.10.287.1100">
    <property type="entry name" value="Sporulation inhibitor A"/>
    <property type="match status" value="1"/>
</dbReference>
<dbReference type="Proteomes" id="UP001179280">
    <property type="component" value="Unassembled WGS sequence"/>
</dbReference>
<organism evidence="1 2">
    <name type="scientific">Shouchella xiaoxiensis</name>
    <dbReference type="NCBI Taxonomy" id="766895"/>
    <lineage>
        <taxon>Bacteria</taxon>
        <taxon>Bacillati</taxon>
        <taxon>Bacillota</taxon>
        <taxon>Bacilli</taxon>
        <taxon>Bacillales</taxon>
        <taxon>Bacillaceae</taxon>
        <taxon>Shouchella</taxon>
    </lineage>
</organism>
<dbReference type="Pfam" id="PF08970">
    <property type="entry name" value="Sda"/>
    <property type="match status" value="1"/>
</dbReference>
<evidence type="ECO:0000313" key="1">
    <source>
        <dbReference type="EMBL" id="MBM7840753.1"/>
    </source>
</evidence>
<proteinExistence type="predicted"/>
<dbReference type="EMBL" id="JAFBCV010000017">
    <property type="protein sequence ID" value="MBM7840753.1"/>
    <property type="molecule type" value="Genomic_DNA"/>
</dbReference>
<name>A0ABS2SYZ3_9BACI</name>
<evidence type="ECO:0000313" key="2">
    <source>
        <dbReference type="Proteomes" id="UP001179280"/>
    </source>
</evidence>
<reference evidence="1" key="1">
    <citation type="submission" date="2021-01" db="EMBL/GenBank/DDBJ databases">
        <title>Genomic Encyclopedia of Type Strains, Phase IV (KMG-IV): sequencing the most valuable type-strain genomes for metagenomic binning, comparative biology and taxonomic classification.</title>
        <authorList>
            <person name="Goeker M."/>
        </authorList>
    </citation>
    <scope>NUCLEOTIDE SEQUENCE</scope>
    <source>
        <strain evidence="1">DSM 21943</strain>
    </source>
</reference>
<evidence type="ECO:0008006" key="3">
    <source>
        <dbReference type="Google" id="ProtNLM"/>
    </source>
</evidence>
<keyword evidence="2" id="KW-1185">Reference proteome</keyword>
<dbReference type="InterPro" id="IPR036916">
    <property type="entry name" value="Sda_sf"/>
</dbReference>
<accession>A0ABS2SYZ3</accession>
<protein>
    <recommendedName>
        <fullName evidence="3">Sporulation histidine kinase inhibitor Sda</fullName>
    </recommendedName>
</protein>
<dbReference type="InterPro" id="IPR015064">
    <property type="entry name" value="Sda"/>
</dbReference>
<sequence>MINELNDELLVEACHLAIINQLNADFIDLLKGELERRGLMITN</sequence>
<comment type="caution">
    <text evidence="1">The sequence shown here is derived from an EMBL/GenBank/DDBJ whole genome shotgun (WGS) entry which is preliminary data.</text>
</comment>
<dbReference type="SUPFAM" id="SSF100985">
    <property type="entry name" value="Sporulation inhibitor Sda"/>
    <property type="match status" value="1"/>
</dbReference>
<dbReference type="RefSeq" id="WP_081761256.1">
    <property type="nucleotide sequence ID" value="NZ_JAFBCV010000017.1"/>
</dbReference>
<gene>
    <name evidence="1" type="ORF">JOC54_004046</name>
</gene>